<dbReference type="EMBL" id="WJXZ01000002">
    <property type="protein sequence ID" value="MRS60757.1"/>
    <property type="molecule type" value="Genomic_DNA"/>
</dbReference>
<proteinExistence type="predicted"/>
<name>A0A7K0EFZ8_9BACT</name>
<dbReference type="AlphaFoldDB" id="A0A7K0EFZ8"/>
<dbReference type="Proteomes" id="UP000441754">
    <property type="component" value="Unassembled WGS sequence"/>
</dbReference>
<reference evidence="1 2" key="1">
    <citation type="journal article" date="2018" name="Antonie Van Leeuwenhoek">
        <title>Larkinella terrae sp. nov., isolated from soil on Jeju Island, South Korea.</title>
        <authorList>
            <person name="Ten L.N."/>
            <person name="Jeon J."/>
            <person name="Park S.J."/>
            <person name="Park S."/>
            <person name="Lee S.Y."/>
            <person name="Kim M.K."/>
            <person name="Jung H.Y."/>
        </authorList>
    </citation>
    <scope>NUCLEOTIDE SEQUENCE [LARGE SCALE GENOMIC DNA]</scope>
    <source>
        <strain evidence="1 2">KCTC 52001</strain>
    </source>
</reference>
<comment type="caution">
    <text evidence="1">The sequence shown here is derived from an EMBL/GenBank/DDBJ whole genome shotgun (WGS) entry which is preliminary data.</text>
</comment>
<evidence type="ECO:0000313" key="1">
    <source>
        <dbReference type="EMBL" id="MRS60757.1"/>
    </source>
</evidence>
<accession>A0A7K0EFZ8</accession>
<evidence type="ECO:0000313" key="2">
    <source>
        <dbReference type="Proteomes" id="UP000441754"/>
    </source>
</evidence>
<keyword evidence="2" id="KW-1185">Reference proteome</keyword>
<gene>
    <name evidence="1" type="ORF">GJJ30_05585</name>
</gene>
<dbReference type="RefSeq" id="WP_154174019.1">
    <property type="nucleotide sequence ID" value="NZ_WJXZ01000002.1"/>
</dbReference>
<sequence length="83" mass="9421">MTLQAKNRSLFSCHVWIGAGFNVACQPFDGFSLTNFQIEIVPALIPENRNRRAAGNAYFNWSISLILGQESYKTGFLERHRLS</sequence>
<organism evidence="1 2">
    <name type="scientific">Larkinella terrae</name>
    <dbReference type="NCBI Taxonomy" id="2025311"/>
    <lineage>
        <taxon>Bacteria</taxon>
        <taxon>Pseudomonadati</taxon>
        <taxon>Bacteroidota</taxon>
        <taxon>Cytophagia</taxon>
        <taxon>Cytophagales</taxon>
        <taxon>Spirosomataceae</taxon>
        <taxon>Larkinella</taxon>
    </lineage>
</organism>
<protein>
    <submittedName>
        <fullName evidence="1">Uncharacterized protein</fullName>
    </submittedName>
</protein>